<name>A0A644Y3A1_9ZZZZ</name>
<proteinExistence type="predicted"/>
<keyword evidence="2" id="KW-0472">Membrane</keyword>
<dbReference type="AlphaFoldDB" id="A0A644Y3A1"/>
<feature type="region of interest" description="Disordered" evidence="1">
    <location>
        <begin position="65"/>
        <end position="84"/>
    </location>
</feature>
<gene>
    <name evidence="3" type="ORF">SDC9_69487</name>
</gene>
<reference evidence="3" key="1">
    <citation type="submission" date="2019-08" db="EMBL/GenBank/DDBJ databases">
        <authorList>
            <person name="Kucharzyk K."/>
            <person name="Murdoch R.W."/>
            <person name="Higgins S."/>
            <person name="Loffler F."/>
        </authorList>
    </citation>
    <scope>NUCLEOTIDE SEQUENCE</scope>
</reference>
<keyword evidence="2" id="KW-1133">Transmembrane helix</keyword>
<protein>
    <submittedName>
        <fullName evidence="3">Uncharacterized protein</fullName>
    </submittedName>
</protein>
<feature type="transmembrane region" description="Helical" evidence="2">
    <location>
        <begin position="12"/>
        <end position="36"/>
    </location>
</feature>
<evidence type="ECO:0000256" key="1">
    <source>
        <dbReference type="SAM" id="MobiDB-lite"/>
    </source>
</evidence>
<accession>A0A644Y3A1</accession>
<keyword evidence="2" id="KW-0812">Transmembrane</keyword>
<organism evidence="3">
    <name type="scientific">bioreactor metagenome</name>
    <dbReference type="NCBI Taxonomy" id="1076179"/>
    <lineage>
        <taxon>unclassified sequences</taxon>
        <taxon>metagenomes</taxon>
        <taxon>ecological metagenomes</taxon>
    </lineage>
</organism>
<comment type="caution">
    <text evidence="3">The sequence shown here is derived from an EMBL/GenBank/DDBJ whole genome shotgun (WGS) entry which is preliminary data.</text>
</comment>
<sequence length="84" mass="9152">MERVLLAEGAILVHFHLVRGVLLVLHGVVVSLLALVASHGHFHAHLTAPPYYWPLVRLEPGKPTASLPSKAALVPRESENAHDK</sequence>
<dbReference type="EMBL" id="VSSQ01003940">
    <property type="protein sequence ID" value="MPM23025.1"/>
    <property type="molecule type" value="Genomic_DNA"/>
</dbReference>
<evidence type="ECO:0000313" key="3">
    <source>
        <dbReference type="EMBL" id="MPM23025.1"/>
    </source>
</evidence>
<evidence type="ECO:0000256" key="2">
    <source>
        <dbReference type="SAM" id="Phobius"/>
    </source>
</evidence>